<evidence type="ECO:0000256" key="2">
    <source>
        <dbReference type="ARBA" id="ARBA00023125"/>
    </source>
</evidence>
<dbReference type="PANTHER" id="PTHR38465:SF2">
    <property type="entry name" value="HTH-TYPE TRANSCRIPTIONAL REGULATOR MMPR5"/>
    <property type="match status" value="1"/>
</dbReference>
<evidence type="ECO:0000313" key="5">
    <source>
        <dbReference type="EMBL" id="GGK02694.1"/>
    </source>
</evidence>
<name>A0A8J3BBE3_9ACTN</name>
<dbReference type="SUPFAM" id="SSF46785">
    <property type="entry name" value="Winged helix' DNA-binding domain"/>
    <property type="match status" value="1"/>
</dbReference>
<dbReference type="InterPro" id="IPR036388">
    <property type="entry name" value="WH-like_DNA-bd_sf"/>
</dbReference>
<keyword evidence="1" id="KW-0805">Transcription regulation</keyword>
<dbReference type="Gene3D" id="1.10.287.160">
    <property type="entry name" value="HR1 repeat"/>
    <property type="match status" value="1"/>
</dbReference>
<dbReference type="GO" id="GO:0003677">
    <property type="term" value="F:DNA binding"/>
    <property type="evidence" value="ECO:0007669"/>
    <property type="project" value="UniProtKB-KW"/>
</dbReference>
<proteinExistence type="predicted"/>
<evidence type="ECO:0000256" key="3">
    <source>
        <dbReference type="ARBA" id="ARBA00023163"/>
    </source>
</evidence>
<evidence type="ECO:0000313" key="6">
    <source>
        <dbReference type="Proteomes" id="UP000649739"/>
    </source>
</evidence>
<gene>
    <name evidence="5" type="ORF">GCM10010123_35810</name>
</gene>
<reference evidence="5" key="1">
    <citation type="journal article" date="2014" name="Int. J. Syst. Evol. Microbiol.">
        <title>Complete genome sequence of Corynebacterium casei LMG S-19264T (=DSM 44701T), isolated from a smear-ripened cheese.</title>
        <authorList>
            <consortium name="US DOE Joint Genome Institute (JGI-PGF)"/>
            <person name="Walter F."/>
            <person name="Albersmeier A."/>
            <person name="Kalinowski J."/>
            <person name="Ruckert C."/>
        </authorList>
    </citation>
    <scope>NUCLEOTIDE SEQUENCE</scope>
    <source>
        <strain evidence="5">JCM 3090</strain>
    </source>
</reference>
<dbReference type="AlphaFoldDB" id="A0A8J3BBE3"/>
<dbReference type="InterPro" id="IPR052362">
    <property type="entry name" value="HTH-GbsR_regulator"/>
</dbReference>
<keyword evidence="6" id="KW-1185">Reference proteome</keyword>
<accession>A0A8J3BBE3</accession>
<dbReference type="InterPro" id="IPR011991">
    <property type="entry name" value="ArsR-like_HTH"/>
</dbReference>
<protein>
    <recommendedName>
        <fullName evidence="4">HTH marR-type domain-containing protein</fullName>
    </recommendedName>
</protein>
<keyword evidence="3" id="KW-0804">Transcription</keyword>
<organism evidence="5 6">
    <name type="scientific">Pilimelia anulata</name>
    <dbReference type="NCBI Taxonomy" id="53371"/>
    <lineage>
        <taxon>Bacteria</taxon>
        <taxon>Bacillati</taxon>
        <taxon>Actinomycetota</taxon>
        <taxon>Actinomycetes</taxon>
        <taxon>Micromonosporales</taxon>
        <taxon>Micromonosporaceae</taxon>
        <taxon>Pilimelia</taxon>
    </lineage>
</organism>
<comment type="caution">
    <text evidence="5">The sequence shown here is derived from an EMBL/GenBank/DDBJ whole genome shotgun (WGS) entry which is preliminary data.</text>
</comment>
<sequence>MPVGPSAGEAEFVERIGLMFEQLSGQRTAGRIHGWLMIADPAHQSITEIAAALGVSKASVSTLVRQLEAGSLVERVPVPGTRQHHYRIAEGGWARIWRYRIARLHAVRETTALGLRALGPDKPGQRERVHELGDLIAFLEDEYGEAFIRRWEAYRERQRAARAAGNRAEGAADD</sequence>
<evidence type="ECO:0000256" key="1">
    <source>
        <dbReference type="ARBA" id="ARBA00023015"/>
    </source>
</evidence>
<dbReference type="EMBL" id="BMQB01000008">
    <property type="protein sequence ID" value="GGK02694.1"/>
    <property type="molecule type" value="Genomic_DNA"/>
</dbReference>
<keyword evidence="2" id="KW-0238">DNA-binding</keyword>
<dbReference type="PANTHER" id="PTHR38465">
    <property type="entry name" value="HTH-TYPE TRANSCRIPTIONAL REGULATOR MJ1563-RELATED"/>
    <property type="match status" value="1"/>
</dbReference>
<dbReference type="GO" id="GO:0003700">
    <property type="term" value="F:DNA-binding transcription factor activity"/>
    <property type="evidence" value="ECO:0007669"/>
    <property type="project" value="InterPro"/>
</dbReference>
<reference evidence="5" key="2">
    <citation type="submission" date="2020-09" db="EMBL/GenBank/DDBJ databases">
        <authorList>
            <person name="Sun Q."/>
            <person name="Ohkuma M."/>
        </authorList>
    </citation>
    <scope>NUCLEOTIDE SEQUENCE</scope>
    <source>
        <strain evidence="5">JCM 3090</strain>
    </source>
</reference>
<dbReference type="InterPro" id="IPR000835">
    <property type="entry name" value="HTH_MarR-typ"/>
</dbReference>
<dbReference type="CDD" id="cd00090">
    <property type="entry name" value="HTH_ARSR"/>
    <property type="match status" value="1"/>
</dbReference>
<dbReference type="Proteomes" id="UP000649739">
    <property type="component" value="Unassembled WGS sequence"/>
</dbReference>
<dbReference type="Pfam" id="PF12802">
    <property type="entry name" value="MarR_2"/>
    <property type="match status" value="1"/>
</dbReference>
<dbReference type="InterPro" id="IPR036390">
    <property type="entry name" value="WH_DNA-bd_sf"/>
</dbReference>
<dbReference type="Gene3D" id="1.10.10.10">
    <property type="entry name" value="Winged helix-like DNA-binding domain superfamily/Winged helix DNA-binding domain"/>
    <property type="match status" value="1"/>
</dbReference>
<feature type="domain" description="HTH marR-type" evidence="4">
    <location>
        <begin position="36"/>
        <end position="82"/>
    </location>
</feature>
<evidence type="ECO:0000259" key="4">
    <source>
        <dbReference type="Pfam" id="PF12802"/>
    </source>
</evidence>